<dbReference type="PROSITE" id="PS51724">
    <property type="entry name" value="SPOR"/>
    <property type="match status" value="1"/>
</dbReference>
<dbReference type="Proteomes" id="UP000198846">
    <property type="component" value="Unassembled WGS sequence"/>
</dbReference>
<dbReference type="InterPro" id="IPR007730">
    <property type="entry name" value="SPOR-like_dom"/>
</dbReference>
<feature type="domain" description="SPOR" evidence="1">
    <location>
        <begin position="232"/>
        <end position="309"/>
    </location>
</feature>
<dbReference type="Gene3D" id="3.30.70.1070">
    <property type="entry name" value="Sporulation related repeat"/>
    <property type="match status" value="1"/>
</dbReference>
<proteinExistence type="predicted"/>
<dbReference type="Pfam" id="PF18175">
    <property type="entry name" value="HU-CCDC81_bac_2"/>
    <property type="match status" value="1"/>
</dbReference>
<reference evidence="2 3" key="1">
    <citation type="submission" date="2016-10" db="EMBL/GenBank/DDBJ databases">
        <authorList>
            <person name="de Groot N.N."/>
        </authorList>
    </citation>
    <scope>NUCLEOTIDE SEQUENCE [LARGE SCALE GENOMIC DNA]</scope>
    <source>
        <strain evidence="2 3">DSM 23842</strain>
    </source>
</reference>
<dbReference type="InterPro" id="IPR036680">
    <property type="entry name" value="SPOR-like_sf"/>
</dbReference>
<dbReference type="SUPFAM" id="SSF110997">
    <property type="entry name" value="Sporulation related repeat"/>
    <property type="match status" value="1"/>
</dbReference>
<dbReference type="AlphaFoldDB" id="A0A1H3VZG5"/>
<dbReference type="GO" id="GO:0042834">
    <property type="term" value="F:peptidoglycan binding"/>
    <property type="evidence" value="ECO:0007669"/>
    <property type="project" value="InterPro"/>
</dbReference>
<name>A0A1H3VZG5_BIZPA</name>
<accession>A0A1H3VZG5</accession>
<evidence type="ECO:0000313" key="2">
    <source>
        <dbReference type="EMBL" id="SDZ80213.1"/>
    </source>
</evidence>
<dbReference type="Pfam" id="PF18174">
    <property type="entry name" value="HU-CCDC81_bac_1"/>
    <property type="match status" value="1"/>
</dbReference>
<organism evidence="2 3">
    <name type="scientific">Bizionia paragorgiae</name>
    <dbReference type="NCBI Taxonomy" id="283786"/>
    <lineage>
        <taxon>Bacteria</taxon>
        <taxon>Pseudomonadati</taxon>
        <taxon>Bacteroidota</taxon>
        <taxon>Flavobacteriia</taxon>
        <taxon>Flavobacteriales</taxon>
        <taxon>Flavobacteriaceae</taxon>
        <taxon>Bizionia</taxon>
    </lineage>
</organism>
<dbReference type="STRING" id="283786.SAMN04487990_102138"/>
<dbReference type="Pfam" id="PF05036">
    <property type="entry name" value="SPOR"/>
    <property type="match status" value="1"/>
</dbReference>
<gene>
    <name evidence="2" type="ORF">SAMN04487990_102138</name>
</gene>
<protein>
    <submittedName>
        <fullName evidence="2">Sporulation related domain-containing protein</fullName>
    </submittedName>
</protein>
<dbReference type="InterPro" id="IPR040495">
    <property type="entry name" value="HU-CCDC81_bac_1"/>
</dbReference>
<dbReference type="EMBL" id="FNQK01000002">
    <property type="protein sequence ID" value="SDZ80213.1"/>
    <property type="molecule type" value="Genomic_DNA"/>
</dbReference>
<dbReference type="RefSeq" id="WP_092131694.1">
    <property type="nucleotide sequence ID" value="NZ_FNQK01000002.1"/>
</dbReference>
<dbReference type="OrthoDB" id="653949at2"/>
<evidence type="ECO:0000259" key="1">
    <source>
        <dbReference type="PROSITE" id="PS51724"/>
    </source>
</evidence>
<evidence type="ECO:0000313" key="3">
    <source>
        <dbReference type="Proteomes" id="UP000198846"/>
    </source>
</evidence>
<dbReference type="InterPro" id="IPR041268">
    <property type="entry name" value="HU-CCDC81_bac_2"/>
</dbReference>
<keyword evidence="3" id="KW-1185">Reference proteome</keyword>
<sequence>MQLETYISDLLYRYDCVTVPDFGAFLSQRVSATVHNTTNAFYPPKKMLSFNEQIQTNDGLLARYIADAENIAFEEAMALIAKEVHALKSRLTQGETVSFKHIGDLEFNSEAKIQFSPSYHLNYLTDAFGLSHFVSHNVTRETYKKEAEAVEKVIPIAVTPEKRQSKSYLKYAAVAVLALTLAGFGVAKYNLNTINAHNEIAQEEAHQQLDHKIQEANFVINNPLPAVTLKVNKEAGNFHIVAGAFRIEENGDKKVEELKNEGFNARKIGVNKYGLHQVIYSSYTERRDAINALNAIKRSNNPNAWLLVKDIN</sequence>